<dbReference type="AlphaFoldDB" id="A0A7G9QVQ1"/>
<protein>
    <submittedName>
        <fullName evidence="1">GIY-YIG nuclease family protein</fullName>
    </submittedName>
</protein>
<dbReference type="RefSeq" id="WP_187571172.1">
    <property type="nucleotide sequence ID" value="NZ_CP060711.1"/>
</dbReference>
<gene>
    <name evidence="1" type="ORF">H9L17_04575</name>
</gene>
<dbReference type="KEGG" id="tbv:H9L17_04575"/>
<accession>A0A7G9QVQ1</accession>
<proteinExistence type="predicted"/>
<dbReference type="CDD" id="cd10446">
    <property type="entry name" value="GIY-YIG_unchar_1"/>
    <property type="match status" value="1"/>
</dbReference>
<keyword evidence="2" id="KW-1185">Reference proteome</keyword>
<dbReference type="EMBL" id="CP060711">
    <property type="protein sequence ID" value="QNN47426.1"/>
    <property type="molecule type" value="Genomic_DNA"/>
</dbReference>
<name>A0A7G9QVQ1_9GAMM</name>
<evidence type="ECO:0000313" key="1">
    <source>
        <dbReference type="EMBL" id="QNN47426.1"/>
    </source>
</evidence>
<organism evidence="1 2">
    <name type="scientific">Thermomonas brevis</name>
    <dbReference type="NCBI Taxonomy" id="215691"/>
    <lineage>
        <taxon>Bacteria</taxon>
        <taxon>Pseudomonadati</taxon>
        <taxon>Pseudomonadota</taxon>
        <taxon>Gammaproteobacteria</taxon>
        <taxon>Lysobacterales</taxon>
        <taxon>Lysobacteraceae</taxon>
        <taxon>Thermomonas</taxon>
    </lineage>
</organism>
<sequence length="291" mass="32814">MPAFDLNALLQAEGIDPQGVVVLRHRPYEPELRKLFPWLIAERRDLFNAYQSTHGKPVEASVARAAYVASFFGHAAGKAVFVGLYRVNGSVRISRDDYWAMPEHRQLAEFGMKGMAERDACLLFDLEPLAAMSEWSGRLVCGWPGLERAWRRWAANNVFPVHAIAAESLLVAPMPRWQELVLDWKQLRALPMSWQAALQQWCGISYIRDKASGKGYVGSAYGQDNLLGRWLNYAASGHGGNKLLRELNPDRFEFSILQLLNHDAEATDVVAAENTWKLRLHTRALDGLNDN</sequence>
<evidence type="ECO:0000313" key="2">
    <source>
        <dbReference type="Proteomes" id="UP000515977"/>
    </source>
</evidence>
<reference evidence="1 2" key="1">
    <citation type="submission" date="2020-08" db="EMBL/GenBank/DDBJ databases">
        <title>Genome sequence of Thermomonas brevis KACC 16975T.</title>
        <authorList>
            <person name="Hyun D.-W."/>
            <person name="Bae J.-W."/>
        </authorList>
    </citation>
    <scope>NUCLEOTIDE SEQUENCE [LARGE SCALE GENOMIC DNA]</scope>
    <source>
        <strain evidence="1 2">KACC 16975</strain>
    </source>
</reference>
<dbReference type="Proteomes" id="UP000515977">
    <property type="component" value="Chromosome"/>
</dbReference>